<dbReference type="GeneID" id="14296761"/>
<dbReference type="Proteomes" id="UP000002908">
    <property type="component" value="Segment"/>
</dbReference>
<sequence length="72" mass="8054">MFSNKKPRSVVEIVASFTTITDELQARIEEDQKTAASIQKQQEDLAVKLKATNDSEKSAQSIKDNIFKLLGK</sequence>
<dbReference type="OrthoDB" id="23461at10239"/>
<evidence type="ECO:0000313" key="2">
    <source>
        <dbReference type="Proteomes" id="UP000002908"/>
    </source>
</evidence>
<dbReference type="EMBL" id="HE956708">
    <property type="protein sequence ID" value="CCI88506.1"/>
    <property type="molecule type" value="Genomic_DNA"/>
</dbReference>
<evidence type="ECO:0000313" key="1">
    <source>
        <dbReference type="EMBL" id="CCI88506.1"/>
    </source>
</evidence>
<name>I7K2N7_9CAUD</name>
<reference evidence="1" key="1">
    <citation type="submission" date="2016-03" db="EMBL/GenBank/DDBJ databases">
        <title>Genomic, physiological and proteomic characterization of the T5-like bacteriophage phiR2-01 infecting Yersinia enterocolitia.</title>
        <authorList>
            <person name="Pajunen M.I."/>
            <person name="Happonen L.J."/>
            <person name="Jun J.W."/>
            <person name="Malmstrom J."/>
            <person name="Nawaz A."/>
            <person name="Mattinen L."/>
            <person name="Skurnik M."/>
        </authorList>
    </citation>
    <scope>NUCLEOTIDE SEQUENCE</scope>
</reference>
<accession>I7K2N7</accession>
<organism evidence="1 2">
    <name type="scientific">Yersinia phage phiR2-01</name>
    <dbReference type="NCBI Taxonomy" id="1206557"/>
    <lineage>
        <taxon>Viruses</taxon>
        <taxon>Duplodnaviria</taxon>
        <taxon>Heunggongvirae</taxon>
        <taxon>Uroviricota</taxon>
        <taxon>Caudoviricetes</taxon>
        <taxon>Demerecviridae</taxon>
        <taxon>Markadamsvirinae</taxon>
        <taxon>Epseptimavirus</taxon>
        <taxon>Epseptimavirus R201</taxon>
    </lineage>
</organism>
<dbReference type="RefSeq" id="YP_007237057.1">
    <property type="nucleotide sequence ID" value="NC_019919.2"/>
</dbReference>
<proteinExistence type="predicted"/>
<keyword evidence="2" id="KW-1185">Reference proteome</keyword>
<gene>
    <name evidence="1" type="primary">g078</name>
    <name evidence="1" type="ORF">BN79_097</name>
</gene>
<dbReference type="KEGG" id="vg:14296761"/>
<protein>
    <recommendedName>
        <fullName evidence="3">Tail length tape-measure protein</fullName>
    </recommendedName>
</protein>
<evidence type="ECO:0008006" key="3">
    <source>
        <dbReference type="Google" id="ProtNLM"/>
    </source>
</evidence>